<evidence type="ECO:0000313" key="2">
    <source>
        <dbReference type="Proteomes" id="UP000176050"/>
    </source>
</evidence>
<gene>
    <name evidence="1" type="ORF">LPB138_02225</name>
</gene>
<organism evidence="1 2">
    <name type="scientific">Urechidicola croceus</name>
    <dbReference type="NCBI Taxonomy" id="1850246"/>
    <lineage>
        <taxon>Bacteria</taxon>
        <taxon>Pseudomonadati</taxon>
        <taxon>Bacteroidota</taxon>
        <taxon>Flavobacteriia</taxon>
        <taxon>Flavobacteriales</taxon>
        <taxon>Flavobacteriaceae</taxon>
        <taxon>Urechidicola</taxon>
    </lineage>
</organism>
<sequence>MKKKITFLFIVFTNIVFAQSGEVELKFNLPELLSETSGLEFFNNKFISHNDSGGQPVLYELDSVYGSIVRTVTILNAKNTDWEDIAQDEKHIFVADMGNNAGKRRDLKIYKISKNDYLNNSTVIAKTINFKYGDQKDFSSSSKNNFDAEALTSFKDSLLIFSKNRGDSKTKIYTLSKDGDSQIAKYKTTLDVDGLITGATYNASNDSVLLCGYVDTLSPFLIYIESFSTSKSFVRINLSQIIGVGSQVEGIAFDENGNYYFSREKFKKKIAGFSILTKPAIFSFELDKLIEPNLNNLISDYINGILESNIPIENVFQFEKIKISNELGETILKRKDSFNQVSMKNFKSGKYYAKIKLNDFTTITKEFIKN</sequence>
<dbReference type="SUPFAM" id="SSF69304">
    <property type="entry name" value="Tricorn protease N-terminal domain"/>
    <property type="match status" value="1"/>
</dbReference>
<keyword evidence="2" id="KW-1185">Reference proteome</keyword>
<accession>A0A1D8P4S1</accession>
<name>A0A1D8P4S1_9FLAO</name>
<dbReference type="RefSeq" id="WP_070235681.1">
    <property type="nucleotide sequence ID" value="NZ_CP017478.1"/>
</dbReference>
<protein>
    <recommendedName>
        <fullName evidence="3">Secretion system C-terminal sorting domain-containing protein</fullName>
    </recommendedName>
</protein>
<evidence type="ECO:0008006" key="3">
    <source>
        <dbReference type="Google" id="ProtNLM"/>
    </source>
</evidence>
<proteinExistence type="predicted"/>
<dbReference type="OrthoDB" id="9798438at2"/>
<dbReference type="Proteomes" id="UP000176050">
    <property type="component" value="Chromosome"/>
</dbReference>
<dbReference type="KEGG" id="lul:LPB138_02225"/>
<evidence type="ECO:0000313" key="1">
    <source>
        <dbReference type="EMBL" id="AOW19565.1"/>
    </source>
</evidence>
<dbReference type="STRING" id="1850246.LPB138_02225"/>
<dbReference type="AlphaFoldDB" id="A0A1D8P4S1"/>
<dbReference type="EMBL" id="CP017478">
    <property type="protein sequence ID" value="AOW19565.1"/>
    <property type="molecule type" value="Genomic_DNA"/>
</dbReference>
<reference evidence="1 2" key="1">
    <citation type="submission" date="2016-10" db="EMBL/GenBank/DDBJ databases">
        <title>Lutibacter sp. LPB0138, isolated from marine gastropod.</title>
        <authorList>
            <person name="Kim E."/>
            <person name="Yi H."/>
        </authorList>
    </citation>
    <scope>NUCLEOTIDE SEQUENCE [LARGE SCALE GENOMIC DNA]</scope>
    <source>
        <strain evidence="1 2">LPB0138</strain>
    </source>
</reference>